<keyword evidence="2" id="KW-0496">Mitochondrion</keyword>
<name>A0A6M9ATV5_9HYME</name>
<keyword evidence="1" id="KW-0472">Membrane</keyword>
<accession>A0A6M9ATV5</accession>
<reference evidence="2" key="1">
    <citation type="submission" date="2018-10" db="EMBL/GenBank/DDBJ databases">
        <title>Mitochondrial genome of four interrelated genera and Comparative analysis in the family Vespidae (Hymenoptera: Vespidae).</title>
        <authorList>
            <person name="Zhang Q.-H."/>
            <person name="Li T.-J."/>
        </authorList>
    </citation>
    <scope>NUCLEOTIDE SEQUENCE</scope>
</reference>
<gene>
    <name evidence="2" type="primary">ATP8</name>
</gene>
<geneLocation type="mitochondrion" evidence="2"/>
<evidence type="ECO:0000313" key="2">
    <source>
        <dbReference type="EMBL" id="QKK69249.1"/>
    </source>
</evidence>
<dbReference type="AlphaFoldDB" id="A0A6M9ATV5"/>
<dbReference type="CTD" id="4509"/>
<evidence type="ECO:0000256" key="1">
    <source>
        <dbReference type="SAM" id="Phobius"/>
    </source>
</evidence>
<feature type="transmembrane region" description="Helical" evidence="1">
    <location>
        <begin position="12"/>
        <end position="31"/>
    </location>
</feature>
<organism evidence="2">
    <name type="scientific">Antodynerus aff. limbatus YN</name>
    <dbReference type="NCBI Taxonomy" id="2742727"/>
    <lineage>
        <taxon>Eukaryota</taxon>
        <taxon>Metazoa</taxon>
        <taxon>Ecdysozoa</taxon>
        <taxon>Arthropoda</taxon>
        <taxon>Hexapoda</taxon>
        <taxon>Insecta</taxon>
        <taxon>Pterygota</taxon>
        <taxon>Neoptera</taxon>
        <taxon>Endopterygota</taxon>
        <taxon>Hymenoptera</taxon>
        <taxon>Apocrita</taxon>
        <taxon>Aculeata</taxon>
        <taxon>Vespoidea</taxon>
        <taxon>Vespidae</taxon>
        <taxon>Vespidae incertae sedis</taxon>
        <taxon>Antodynerus</taxon>
    </lineage>
</organism>
<proteinExistence type="predicted"/>
<keyword evidence="1" id="KW-0812">Transmembrane</keyword>
<keyword evidence="1" id="KW-1133">Transmembrane helix</keyword>
<dbReference type="RefSeq" id="YP_009859742.1">
    <property type="nucleotide sequence ID" value="NC_048883.1"/>
</dbReference>
<sequence>MPHLSPLKWMNLYLWLISWMMIFFIKMNFFMKFNLNKKQYFFNSINNLNWKI</sequence>
<protein>
    <submittedName>
        <fullName evidence="2">ATP synthase F0 subunit 8</fullName>
    </submittedName>
</protein>
<dbReference type="GeneID" id="55631339"/>
<dbReference type="EMBL" id="MK051025">
    <property type="protein sequence ID" value="QKK69249.1"/>
    <property type="molecule type" value="Genomic_DNA"/>
</dbReference>